<dbReference type="Proteomes" id="UP000196005">
    <property type="component" value="Chromosome"/>
</dbReference>
<dbReference type="KEGG" id="suls:Sdiek1_2362"/>
<evidence type="ECO:0000313" key="3">
    <source>
        <dbReference type="Proteomes" id="UP000196005"/>
    </source>
</evidence>
<dbReference type="GO" id="GO:0016757">
    <property type="term" value="F:glycosyltransferase activity"/>
    <property type="evidence" value="ECO:0007669"/>
    <property type="project" value="UniProtKB-KW"/>
</dbReference>
<dbReference type="RefSeq" id="WP_202819559.1">
    <property type="nucleotide sequence ID" value="NZ_CP021416.1"/>
</dbReference>
<evidence type="ECO:0000313" key="2">
    <source>
        <dbReference type="EMBL" id="ARU49512.1"/>
    </source>
</evidence>
<dbReference type="CDD" id="cd04179">
    <property type="entry name" value="DPM_DPG-synthase_like"/>
    <property type="match status" value="1"/>
</dbReference>
<dbReference type="Pfam" id="PF00535">
    <property type="entry name" value="Glycos_transf_2"/>
    <property type="match status" value="1"/>
</dbReference>
<dbReference type="SUPFAM" id="SSF53448">
    <property type="entry name" value="Nucleotide-diphospho-sugar transferases"/>
    <property type="match status" value="1"/>
</dbReference>
<name>A0A1Y0HN32_9BACT</name>
<evidence type="ECO:0000259" key="1">
    <source>
        <dbReference type="Pfam" id="PF00535"/>
    </source>
</evidence>
<keyword evidence="2" id="KW-0808">Transferase</keyword>
<accession>A0A1Y0HN32</accession>
<reference evidence="3" key="1">
    <citation type="submission" date="2017-05" db="EMBL/GenBank/DDBJ databases">
        <title>Dechlorination kinetics govern the competition between two new strains of the genus Sulfurospirillum.</title>
        <authorList>
            <person name="Buttet G.F."/>
            <person name="Murray A.M."/>
            <person name="Goris T."/>
            <person name="Burion M."/>
            <person name="Lin B."/>
            <person name="Rolle M."/>
            <person name="Maillard J."/>
        </authorList>
    </citation>
    <scope>NUCLEOTIDE SEQUENCE [LARGE SCALE GENOMIC DNA]</scope>
    <source>
        <strain evidence="3">SL2-1</strain>
    </source>
</reference>
<dbReference type="EC" id="2.4.1.-" evidence="2"/>
<dbReference type="EMBL" id="CP021416">
    <property type="protein sequence ID" value="ARU49512.1"/>
    <property type="molecule type" value="Genomic_DNA"/>
</dbReference>
<dbReference type="AlphaFoldDB" id="A0A1Y0HN32"/>
<sequence length="155" mass="17375">MKLSIVIPCYNEAKNIPLILEKFKSVINRDDIEVIMVNNGSTDNSHEILDELIFQYPFARVINVAVNQGYGFGIVSGLKEAKGEFIGYTHADMQTDPSDPIKALSIIEKQSNPHNCYVKGDRKGRSLFDQFFTIGMSAFETFLFGLKALGYQRSA</sequence>
<feature type="domain" description="Glycosyltransferase 2-like" evidence="1">
    <location>
        <begin position="4"/>
        <end position="109"/>
    </location>
</feature>
<dbReference type="PANTHER" id="PTHR48090">
    <property type="entry name" value="UNDECAPRENYL-PHOSPHATE 4-DEOXY-4-FORMAMIDO-L-ARABINOSE TRANSFERASE-RELATED"/>
    <property type="match status" value="1"/>
</dbReference>
<organism evidence="2 3">
    <name type="scientific">Sulfurospirillum diekertiae</name>
    <dbReference type="NCBI Taxonomy" id="1854492"/>
    <lineage>
        <taxon>Bacteria</taxon>
        <taxon>Pseudomonadati</taxon>
        <taxon>Campylobacterota</taxon>
        <taxon>Epsilonproteobacteria</taxon>
        <taxon>Campylobacterales</taxon>
        <taxon>Sulfurospirillaceae</taxon>
        <taxon>Sulfurospirillum</taxon>
    </lineage>
</organism>
<gene>
    <name evidence="2" type="ORF">Sdiek1_2362</name>
</gene>
<keyword evidence="3" id="KW-1185">Reference proteome</keyword>
<proteinExistence type="predicted"/>
<dbReference type="InterPro" id="IPR050256">
    <property type="entry name" value="Glycosyltransferase_2"/>
</dbReference>
<dbReference type="Gene3D" id="3.90.550.10">
    <property type="entry name" value="Spore Coat Polysaccharide Biosynthesis Protein SpsA, Chain A"/>
    <property type="match status" value="1"/>
</dbReference>
<dbReference type="InterPro" id="IPR001173">
    <property type="entry name" value="Glyco_trans_2-like"/>
</dbReference>
<dbReference type="InterPro" id="IPR029044">
    <property type="entry name" value="Nucleotide-diphossugar_trans"/>
</dbReference>
<protein>
    <submittedName>
        <fullName evidence="2">Poly-beta-1,6-N-acetyl-D-glucosamine synthase</fullName>
        <ecNumber evidence="2">2.4.1.-</ecNumber>
    </submittedName>
</protein>
<keyword evidence="2" id="KW-0328">Glycosyltransferase</keyword>